<accession>A0AAN0JZ89</accession>
<dbReference type="Proteomes" id="UP000007879">
    <property type="component" value="Unassembled WGS sequence"/>
</dbReference>
<dbReference type="RefSeq" id="XP_019862315.1">
    <property type="nucleotide sequence ID" value="XM_020006756.1"/>
</dbReference>
<proteinExistence type="predicted"/>
<dbReference type="GeneID" id="109590917"/>
<evidence type="ECO:0000313" key="2">
    <source>
        <dbReference type="EnsemblMetazoa" id="XP_019862315.1"/>
    </source>
</evidence>
<name>A0AAN0JZ89_AMPQE</name>
<evidence type="ECO:0000256" key="1">
    <source>
        <dbReference type="SAM" id="MobiDB-lite"/>
    </source>
</evidence>
<keyword evidence="3" id="KW-1185">Reference proteome</keyword>
<dbReference type="AlphaFoldDB" id="A0AAN0JZ89"/>
<feature type="compositionally biased region" description="Basic and acidic residues" evidence="1">
    <location>
        <begin position="117"/>
        <end position="146"/>
    </location>
</feature>
<reference evidence="2" key="2">
    <citation type="submission" date="2024-06" db="UniProtKB">
        <authorList>
            <consortium name="EnsemblMetazoa"/>
        </authorList>
    </citation>
    <scope>IDENTIFICATION</scope>
</reference>
<evidence type="ECO:0000313" key="3">
    <source>
        <dbReference type="Proteomes" id="UP000007879"/>
    </source>
</evidence>
<sequence length="167" mass="19275">MFTCTCTYMNYSSFMFVLVLREGEWRVSEVLDSTGLTTGAYQDKYQLLLKKRQWWQDQFIVYPTEREVKLQNYVESLQQELRVSEGNKISLQEALLEASQQVIEPIPLDKTRVEAVKETKLSSTKEEVSTGTTDDYKDNDDVKGEEKEEEQTTETKQTTSEGILSSS</sequence>
<reference evidence="3" key="1">
    <citation type="journal article" date="2010" name="Nature">
        <title>The Amphimedon queenslandica genome and the evolution of animal complexity.</title>
        <authorList>
            <person name="Srivastava M."/>
            <person name="Simakov O."/>
            <person name="Chapman J."/>
            <person name="Fahey B."/>
            <person name="Gauthier M.E."/>
            <person name="Mitros T."/>
            <person name="Richards G.S."/>
            <person name="Conaco C."/>
            <person name="Dacre M."/>
            <person name="Hellsten U."/>
            <person name="Larroux C."/>
            <person name="Putnam N.H."/>
            <person name="Stanke M."/>
            <person name="Adamska M."/>
            <person name="Darling A."/>
            <person name="Degnan S.M."/>
            <person name="Oakley T.H."/>
            <person name="Plachetzki D.C."/>
            <person name="Zhai Y."/>
            <person name="Adamski M."/>
            <person name="Calcino A."/>
            <person name="Cummins S.F."/>
            <person name="Goodstein D.M."/>
            <person name="Harris C."/>
            <person name="Jackson D.J."/>
            <person name="Leys S.P."/>
            <person name="Shu S."/>
            <person name="Woodcroft B.J."/>
            <person name="Vervoort M."/>
            <person name="Kosik K.S."/>
            <person name="Manning G."/>
            <person name="Degnan B.M."/>
            <person name="Rokhsar D.S."/>
        </authorList>
    </citation>
    <scope>NUCLEOTIDE SEQUENCE [LARGE SCALE GENOMIC DNA]</scope>
</reference>
<protein>
    <submittedName>
        <fullName evidence="2">Uncharacterized protein</fullName>
    </submittedName>
</protein>
<dbReference type="KEGG" id="aqu:109590917"/>
<organism evidence="2 3">
    <name type="scientific">Amphimedon queenslandica</name>
    <name type="common">Sponge</name>
    <dbReference type="NCBI Taxonomy" id="400682"/>
    <lineage>
        <taxon>Eukaryota</taxon>
        <taxon>Metazoa</taxon>
        <taxon>Porifera</taxon>
        <taxon>Demospongiae</taxon>
        <taxon>Heteroscleromorpha</taxon>
        <taxon>Haplosclerida</taxon>
        <taxon>Niphatidae</taxon>
        <taxon>Amphimedon</taxon>
    </lineage>
</organism>
<dbReference type="EnsemblMetazoa" id="XM_020006756.1">
    <property type="protein sequence ID" value="XP_019862315.1"/>
    <property type="gene ID" value="LOC109590917"/>
</dbReference>
<feature type="region of interest" description="Disordered" evidence="1">
    <location>
        <begin position="117"/>
        <end position="167"/>
    </location>
</feature>